<dbReference type="InterPro" id="IPR010406">
    <property type="entry name" value="DUF1003"/>
</dbReference>
<evidence type="ECO:0000256" key="2">
    <source>
        <dbReference type="SAM" id="Phobius"/>
    </source>
</evidence>
<keyword evidence="4" id="KW-1185">Reference proteome</keyword>
<keyword evidence="2" id="KW-0812">Transmembrane</keyword>
<dbReference type="Pfam" id="PF06210">
    <property type="entry name" value="DUF1003"/>
    <property type="match status" value="1"/>
</dbReference>
<evidence type="ECO:0000313" key="3">
    <source>
        <dbReference type="EMBL" id="SEG23507.1"/>
    </source>
</evidence>
<keyword evidence="2" id="KW-1133">Transmembrane helix</keyword>
<feature type="transmembrane region" description="Helical" evidence="2">
    <location>
        <begin position="59"/>
        <end position="83"/>
    </location>
</feature>
<dbReference type="PANTHER" id="PTHR41386">
    <property type="entry name" value="INTEGRAL MEMBRANE PROTEIN-RELATED"/>
    <property type="match status" value="1"/>
</dbReference>
<name>A0A1H5YIZ1_9FLAO</name>
<keyword evidence="2" id="KW-0472">Membrane</keyword>
<feature type="transmembrane region" description="Helical" evidence="2">
    <location>
        <begin position="34"/>
        <end position="53"/>
    </location>
</feature>
<accession>A0A1H5YIZ1</accession>
<sequence>MNTTKNWHEKHKEKLTFGSRLADSVASGMGSWKFIIVQTFLVILWMGLNLVAYTHHWDVYPFILLNLLFSTQAAYAAPIIMMAQNRQNDRDRAQAQSDYQTNKDAKLEIEALAIKLNSIEVDKLDKIIRMLEEMKNNSKDK</sequence>
<dbReference type="RefSeq" id="WP_104000099.1">
    <property type="nucleotide sequence ID" value="NZ_FNVP01000008.1"/>
</dbReference>
<evidence type="ECO:0000313" key="4">
    <source>
        <dbReference type="Proteomes" id="UP000236737"/>
    </source>
</evidence>
<dbReference type="PANTHER" id="PTHR41386:SF1">
    <property type="entry name" value="MEMBRANE PROTEIN"/>
    <property type="match status" value="1"/>
</dbReference>
<dbReference type="AlphaFoldDB" id="A0A1H5YIZ1"/>
<evidence type="ECO:0000256" key="1">
    <source>
        <dbReference type="SAM" id="Coils"/>
    </source>
</evidence>
<dbReference type="Proteomes" id="UP000236737">
    <property type="component" value="Unassembled WGS sequence"/>
</dbReference>
<organism evidence="3 4">
    <name type="scientific">Flavobacterium urumqiense</name>
    <dbReference type="NCBI Taxonomy" id="935224"/>
    <lineage>
        <taxon>Bacteria</taxon>
        <taxon>Pseudomonadati</taxon>
        <taxon>Bacteroidota</taxon>
        <taxon>Flavobacteriia</taxon>
        <taxon>Flavobacteriales</taxon>
        <taxon>Flavobacteriaceae</taxon>
        <taxon>Flavobacterium</taxon>
    </lineage>
</organism>
<keyword evidence="1" id="KW-0175">Coiled coil</keyword>
<dbReference type="OrthoDB" id="9795736at2"/>
<feature type="coiled-coil region" evidence="1">
    <location>
        <begin position="102"/>
        <end position="141"/>
    </location>
</feature>
<dbReference type="EMBL" id="FNVP01000008">
    <property type="protein sequence ID" value="SEG23507.1"/>
    <property type="molecule type" value="Genomic_DNA"/>
</dbReference>
<gene>
    <name evidence="3" type="ORF">SAMN04488130_1084</name>
</gene>
<protein>
    <submittedName>
        <fullName evidence="3">Uncharacterized membrane protein</fullName>
    </submittedName>
</protein>
<reference evidence="4" key="1">
    <citation type="submission" date="2016-10" db="EMBL/GenBank/DDBJ databases">
        <authorList>
            <person name="Varghese N."/>
            <person name="Submissions S."/>
        </authorList>
    </citation>
    <scope>NUCLEOTIDE SEQUENCE [LARGE SCALE GENOMIC DNA]</scope>
    <source>
        <strain evidence="4">CGMCC 1.9230</strain>
    </source>
</reference>
<proteinExistence type="predicted"/>